<dbReference type="Gene3D" id="3.40.50.10320">
    <property type="entry name" value="LmbE-like"/>
    <property type="match status" value="1"/>
</dbReference>
<comment type="caution">
    <text evidence="1">The sequence shown here is derived from an EMBL/GenBank/DDBJ whole genome shotgun (WGS) entry which is preliminary data.</text>
</comment>
<dbReference type="EMBL" id="QLTW01000001">
    <property type="protein sequence ID" value="MBT9144233.1"/>
    <property type="molecule type" value="Genomic_DNA"/>
</dbReference>
<dbReference type="GO" id="GO:0016811">
    <property type="term" value="F:hydrolase activity, acting on carbon-nitrogen (but not peptide) bonds, in linear amides"/>
    <property type="evidence" value="ECO:0007669"/>
    <property type="project" value="TreeGrafter"/>
</dbReference>
<dbReference type="PANTHER" id="PTHR12993">
    <property type="entry name" value="N-ACETYLGLUCOSAMINYL-PHOSPHATIDYLINOSITOL DE-N-ACETYLASE-RELATED"/>
    <property type="match status" value="1"/>
</dbReference>
<accession>A0A9E2BEP5</accession>
<dbReference type="Pfam" id="PF02585">
    <property type="entry name" value="PIG-L"/>
    <property type="match status" value="1"/>
</dbReference>
<gene>
    <name evidence="1" type="primary">bshB1</name>
    <name evidence="1" type="ORF">DDT42_00065</name>
</gene>
<dbReference type="SUPFAM" id="SSF102588">
    <property type="entry name" value="LmbE-like"/>
    <property type="match status" value="1"/>
</dbReference>
<reference evidence="1 2" key="1">
    <citation type="journal article" date="2021" name="bioRxiv">
        <title>Unique metabolic strategies in Hadean analogues reveal hints for primordial physiology.</title>
        <authorList>
            <person name="Nobu M.K."/>
            <person name="Nakai R."/>
            <person name="Tamazawa S."/>
            <person name="Mori H."/>
            <person name="Toyoda A."/>
            <person name="Ijiri A."/>
            <person name="Suzuki S."/>
            <person name="Kurokawa K."/>
            <person name="Kamagata Y."/>
            <person name="Tamaki H."/>
        </authorList>
    </citation>
    <scope>NUCLEOTIDE SEQUENCE [LARGE SCALE GENOMIC DNA]</scope>
    <source>
        <strain evidence="1">BS525</strain>
    </source>
</reference>
<proteinExistence type="predicted"/>
<dbReference type="AlphaFoldDB" id="A0A9E2BEP5"/>
<dbReference type="PANTHER" id="PTHR12993:SF11">
    <property type="entry name" value="N-ACETYLGLUCOSAMINYL-PHOSPHATIDYLINOSITOL DE-N-ACETYLASE"/>
    <property type="match status" value="1"/>
</dbReference>
<dbReference type="InterPro" id="IPR003737">
    <property type="entry name" value="GlcNAc_PI_deacetylase-related"/>
</dbReference>
<evidence type="ECO:0000313" key="2">
    <source>
        <dbReference type="Proteomes" id="UP000811545"/>
    </source>
</evidence>
<protein>
    <submittedName>
        <fullName evidence="1">N-acetyl-alpha-D-glucosaminyl L-malate deacetylase 1</fullName>
        <ecNumber evidence="1">3.5.1.-</ecNumber>
    </submittedName>
</protein>
<sequence length="246" mass="27641">MKVKDLLPIPDIELSKKILAVQPHPDDLELFAGGTLAKMADKGMEITYITVTNGGYGTYDKNISPEVLTNIRKIEAKSASSLLGIAEHVFLEYTDSEVIDHKSLRNQLIHLIRNNKPEGIFLPDPWLPYEAHQGHVITGLAGAEAAIFSSLPHLEPTTPVHELKFIVFYATHRPNTYIDISSYWERKIEAIKCHKSQFNEDVFTLLSLYLSLKASEYGAYLDVEKAEAFKVLTPLHLHANTDSWDA</sequence>
<dbReference type="InterPro" id="IPR024078">
    <property type="entry name" value="LmbE-like_dom_sf"/>
</dbReference>
<name>A0A9E2BEP5_PSYF1</name>
<dbReference type="EC" id="3.5.1.-" evidence="1"/>
<keyword evidence="1" id="KW-0378">Hydrolase</keyword>
<dbReference type="Proteomes" id="UP000811545">
    <property type="component" value="Unassembled WGS sequence"/>
</dbReference>
<organism evidence="1 2">
    <name type="scientific">Psychracetigena formicireducens</name>
    <dbReference type="NCBI Taxonomy" id="2986056"/>
    <lineage>
        <taxon>Bacteria</taxon>
        <taxon>Bacillati</taxon>
        <taxon>Candidatus Lithacetigenota</taxon>
        <taxon>Candidatus Psychracetigena</taxon>
    </lineage>
</organism>
<evidence type="ECO:0000313" key="1">
    <source>
        <dbReference type="EMBL" id="MBT9144233.1"/>
    </source>
</evidence>